<sequence>METLQDATVKICELKGENLALCSLLACLVKALPSHVQQSLPSAFEKELETARVVCMNSVVSEHVSVGLERMADAIHSLLTSQTR</sequence>
<protein>
    <submittedName>
        <fullName evidence="1">Uncharacterized protein</fullName>
    </submittedName>
</protein>
<reference evidence="1 2" key="1">
    <citation type="submission" date="2016-10" db="EMBL/GenBank/DDBJ databases">
        <authorList>
            <person name="de Groot N.N."/>
        </authorList>
    </citation>
    <scope>NUCLEOTIDE SEQUENCE [LARGE SCALE GENOMIC DNA]</scope>
    <source>
        <strain evidence="1 2">Nl18</strain>
    </source>
</reference>
<organism evidence="1 2">
    <name type="scientific">Nitrosospira multiformis</name>
    <dbReference type="NCBI Taxonomy" id="1231"/>
    <lineage>
        <taxon>Bacteria</taxon>
        <taxon>Pseudomonadati</taxon>
        <taxon>Pseudomonadota</taxon>
        <taxon>Betaproteobacteria</taxon>
        <taxon>Nitrosomonadales</taxon>
        <taxon>Nitrosomonadaceae</taxon>
        <taxon>Nitrosospira</taxon>
    </lineage>
</organism>
<accession>A0A1H8IV69</accession>
<evidence type="ECO:0000313" key="2">
    <source>
        <dbReference type="Proteomes" id="UP000183898"/>
    </source>
</evidence>
<dbReference type="Proteomes" id="UP000183898">
    <property type="component" value="Unassembled WGS sequence"/>
</dbReference>
<dbReference type="EMBL" id="FOCT01000006">
    <property type="protein sequence ID" value="SEN72259.1"/>
    <property type="molecule type" value="Genomic_DNA"/>
</dbReference>
<evidence type="ECO:0000313" key="1">
    <source>
        <dbReference type="EMBL" id="SEN72259.1"/>
    </source>
</evidence>
<name>A0A1H8IV69_9PROT</name>
<dbReference type="RefSeq" id="WP_139176830.1">
    <property type="nucleotide sequence ID" value="NZ_FOCT01000006.1"/>
</dbReference>
<gene>
    <name evidence="1" type="ORF">SAMN05216404_106190</name>
</gene>
<dbReference type="AlphaFoldDB" id="A0A1H8IV69"/>
<proteinExistence type="predicted"/>